<gene>
    <name evidence="1" type="primary">66</name>
    <name evidence="1" type="ORF">SEA_PHRAPPUCCINO_66</name>
</gene>
<organism evidence="1 2">
    <name type="scientific">Mycobacterium phage Phrappuccino</name>
    <dbReference type="NCBI Taxonomy" id="2591223"/>
    <lineage>
        <taxon>Viruses</taxon>
        <taxon>Duplodnaviria</taxon>
        <taxon>Heunggongvirae</taxon>
        <taxon>Uroviricota</taxon>
        <taxon>Caudoviricetes</taxon>
        <taxon>Phrappuccinovirus</taxon>
        <taxon>Phrappuccinovirus phrappuccino</taxon>
        <taxon>Phreappuccinovirus Phrappuccino</taxon>
    </lineage>
</organism>
<dbReference type="Proteomes" id="UP000316777">
    <property type="component" value="Segment"/>
</dbReference>
<evidence type="ECO:0000313" key="2">
    <source>
        <dbReference type="Proteomes" id="UP000316777"/>
    </source>
</evidence>
<sequence>MTSEPSGIMISSPKIRDQALVRKFVSQGGRGYIALDIRTPEGSVDPDEGSLQLKVWFNDVTAQVPVSDDPRGVLALEVSHDELHREDTGKYDYEIGPALTSQRGVFTVEWLYKVGGTEFSFTDHLQVLSQMPLYDTLSTAERLTVEQVSWMLGDLFDSTEGGPYLIEQFQTHFDYERIAQLAQIAVTRLNTTGFPVTYWAFGGDGGGNVVPKEFAGLHVLATYYEVVRHLIRSYVEIPARVGANITFLDRRDYMQRWQSILATELPEWQKMVKTAKRSLLGLGRGALLVSGGIYGSGATGVFQYGMYVSHTRAFRFYPAAPAVSWGSIGR</sequence>
<name>A0A514DDP9_9CAUD</name>
<dbReference type="RefSeq" id="YP_010059755.1">
    <property type="nucleotide sequence ID" value="NC_054727.1"/>
</dbReference>
<proteinExistence type="predicted"/>
<accession>A0A514DDP9</accession>
<dbReference type="KEGG" id="vg:64766987"/>
<dbReference type="GeneID" id="64766987"/>
<dbReference type="EMBL" id="MK937592">
    <property type="protein sequence ID" value="QDH91741.1"/>
    <property type="molecule type" value="Genomic_DNA"/>
</dbReference>
<reference evidence="1 2" key="1">
    <citation type="submission" date="2019-05" db="EMBL/GenBank/DDBJ databases">
        <authorList>
            <person name="Pope W.H."/>
            <person name="Garlena R.A."/>
            <person name="Russell D.A."/>
            <person name="Jacobs-Sera D."/>
            <person name="Hatfull G.F."/>
        </authorList>
    </citation>
    <scope>NUCLEOTIDE SEQUENCE [LARGE SCALE GENOMIC DNA]</scope>
</reference>
<keyword evidence="2" id="KW-1185">Reference proteome</keyword>
<evidence type="ECO:0000313" key="1">
    <source>
        <dbReference type="EMBL" id="QDH91741.1"/>
    </source>
</evidence>
<protein>
    <submittedName>
        <fullName evidence="1">Uncharacterized protein</fullName>
    </submittedName>
</protein>